<dbReference type="InterPro" id="IPR005064">
    <property type="entry name" value="BUG"/>
</dbReference>
<dbReference type="PANTHER" id="PTHR42928:SF5">
    <property type="entry name" value="BLR1237 PROTEIN"/>
    <property type="match status" value="1"/>
</dbReference>
<organism evidence="3 4">
    <name type="scientific">Noviherbaspirillum humi</name>
    <dbReference type="NCBI Taxonomy" id="1688639"/>
    <lineage>
        <taxon>Bacteria</taxon>
        <taxon>Pseudomonadati</taxon>
        <taxon>Pseudomonadota</taxon>
        <taxon>Betaproteobacteria</taxon>
        <taxon>Burkholderiales</taxon>
        <taxon>Oxalobacteraceae</taxon>
        <taxon>Noviherbaspirillum</taxon>
    </lineage>
</organism>
<dbReference type="Pfam" id="PF03401">
    <property type="entry name" value="TctC"/>
    <property type="match status" value="1"/>
</dbReference>
<evidence type="ECO:0000313" key="3">
    <source>
        <dbReference type="EMBL" id="SNT32321.1"/>
    </source>
</evidence>
<dbReference type="Gene3D" id="3.40.190.10">
    <property type="entry name" value="Periplasmic binding protein-like II"/>
    <property type="match status" value="1"/>
</dbReference>
<dbReference type="AlphaFoldDB" id="A0A239LPE7"/>
<keyword evidence="4" id="KW-1185">Reference proteome</keyword>
<feature type="signal peptide" evidence="2">
    <location>
        <begin position="1"/>
        <end position="25"/>
    </location>
</feature>
<name>A0A239LPE7_9BURK</name>
<reference evidence="3 4" key="1">
    <citation type="submission" date="2017-06" db="EMBL/GenBank/DDBJ databases">
        <authorList>
            <person name="Kim H.J."/>
            <person name="Triplett B.A."/>
        </authorList>
    </citation>
    <scope>NUCLEOTIDE SEQUENCE [LARGE SCALE GENOMIC DNA]</scope>
    <source>
        <strain evidence="3 4">U15</strain>
    </source>
</reference>
<gene>
    <name evidence="3" type="ORF">SAMN06265795_12514</name>
</gene>
<accession>A0A239LPE7</accession>
<keyword evidence="3" id="KW-0675">Receptor</keyword>
<evidence type="ECO:0000313" key="4">
    <source>
        <dbReference type="Proteomes" id="UP000198284"/>
    </source>
</evidence>
<feature type="chain" id="PRO_5012105121" evidence="2">
    <location>
        <begin position="26"/>
        <end position="325"/>
    </location>
</feature>
<dbReference type="PIRSF" id="PIRSF017082">
    <property type="entry name" value="YflP"/>
    <property type="match status" value="1"/>
</dbReference>
<protein>
    <submittedName>
        <fullName evidence="3">Tripartite-type tricarboxylate transporter, receptor component TctC</fullName>
    </submittedName>
</protein>
<dbReference type="InterPro" id="IPR042100">
    <property type="entry name" value="Bug_dom1"/>
</dbReference>
<evidence type="ECO:0000256" key="2">
    <source>
        <dbReference type="SAM" id="SignalP"/>
    </source>
</evidence>
<dbReference type="OrthoDB" id="8678477at2"/>
<evidence type="ECO:0000256" key="1">
    <source>
        <dbReference type="ARBA" id="ARBA00006987"/>
    </source>
</evidence>
<comment type="similarity">
    <text evidence="1">Belongs to the UPF0065 (bug) family.</text>
</comment>
<dbReference type="RefSeq" id="WP_089401561.1">
    <property type="nucleotide sequence ID" value="NZ_FZOT01000025.1"/>
</dbReference>
<dbReference type="SUPFAM" id="SSF53850">
    <property type="entry name" value="Periplasmic binding protein-like II"/>
    <property type="match status" value="1"/>
</dbReference>
<dbReference type="EMBL" id="FZOT01000025">
    <property type="protein sequence ID" value="SNT32321.1"/>
    <property type="molecule type" value="Genomic_DNA"/>
</dbReference>
<dbReference type="Proteomes" id="UP000198284">
    <property type="component" value="Unassembled WGS sequence"/>
</dbReference>
<dbReference type="CDD" id="cd13578">
    <property type="entry name" value="PBP2_Bug27"/>
    <property type="match status" value="1"/>
</dbReference>
<sequence>MKRRLILSTLLGASAGALLPAWTLAQDAWPNKPVKIVAPVAPGGGVDLVARTMGDRLAKALGQPFIVENQSGGGGAIAGQTVTRAAPDGYTLMLGYVGTHGTNPAVRKLPYDAVNGFTPIGMVGGTPNVLVVTPTLPVNSVKDFVAYAKANPGKLSYGTAGPGTLTHLVMEQFKEDTKTFIVHVPYRGIGPAIMDTLGGQTQSMFPGLAAALPHIKAGKLKPLAVTGIKRHPLLPNVPTLDELGYKGFDGVQWYGIVGPANLPKPIVTRLNDEINKAINSPDLKEKLSSEALETMPMTPEQFGDYMKKDIAKWSALVKARKLEMD</sequence>
<proteinExistence type="inferred from homology"/>
<dbReference type="Gene3D" id="3.40.190.150">
    <property type="entry name" value="Bordetella uptake gene, domain 1"/>
    <property type="match status" value="1"/>
</dbReference>
<dbReference type="PANTHER" id="PTHR42928">
    <property type="entry name" value="TRICARBOXYLATE-BINDING PROTEIN"/>
    <property type="match status" value="1"/>
</dbReference>
<keyword evidence="2" id="KW-0732">Signal</keyword>